<evidence type="ECO:0000259" key="2">
    <source>
        <dbReference type="Pfam" id="PF13472"/>
    </source>
</evidence>
<reference evidence="4" key="1">
    <citation type="journal article" date="2019" name="Int. J. Syst. Evol. Microbiol.">
        <title>The Global Catalogue of Microorganisms (GCM) 10K type strain sequencing project: providing services to taxonomists for standard genome sequencing and annotation.</title>
        <authorList>
            <consortium name="The Broad Institute Genomics Platform"/>
            <consortium name="The Broad Institute Genome Sequencing Center for Infectious Disease"/>
            <person name="Wu L."/>
            <person name="Ma J."/>
        </authorList>
    </citation>
    <scope>NUCLEOTIDE SEQUENCE [LARGE SCALE GENOMIC DNA]</scope>
    <source>
        <strain evidence="4">CCUG 62952</strain>
    </source>
</reference>
<dbReference type="EMBL" id="JBHTJH010000004">
    <property type="protein sequence ID" value="MFD0861263.1"/>
    <property type="molecule type" value="Genomic_DNA"/>
</dbReference>
<keyword evidence="4" id="KW-1185">Reference proteome</keyword>
<name>A0ABW3CUD1_9FLAO</name>
<protein>
    <submittedName>
        <fullName evidence="3">GDSL-type esterase/lipase family protein</fullName>
    </submittedName>
</protein>
<dbReference type="InterPro" id="IPR013830">
    <property type="entry name" value="SGNH_hydro"/>
</dbReference>
<feature type="signal peptide" evidence="1">
    <location>
        <begin position="1"/>
        <end position="19"/>
    </location>
</feature>
<comment type="caution">
    <text evidence="3">The sequence shown here is derived from an EMBL/GenBank/DDBJ whole genome shotgun (WGS) entry which is preliminary data.</text>
</comment>
<dbReference type="RefSeq" id="WP_386403944.1">
    <property type="nucleotide sequence ID" value="NZ_JBHTJH010000004.1"/>
</dbReference>
<accession>A0ABW3CUD1</accession>
<dbReference type="Gene3D" id="3.40.50.1110">
    <property type="entry name" value="SGNH hydrolase"/>
    <property type="match status" value="1"/>
</dbReference>
<feature type="chain" id="PRO_5046322122" evidence="1">
    <location>
        <begin position="20"/>
        <end position="212"/>
    </location>
</feature>
<keyword evidence="1" id="KW-0732">Signal</keyword>
<proteinExistence type="predicted"/>
<evidence type="ECO:0000313" key="3">
    <source>
        <dbReference type="EMBL" id="MFD0861263.1"/>
    </source>
</evidence>
<dbReference type="InterPro" id="IPR036514">
    <property type="entry name" value="SGNH_hydro_sf"/>
</dbReference>
<dbReference type="PANTHER" id="PTHR30383:SF5">
    <property type="entry name" value="SGNH HYDROLASE-TYPE ESTERASE DOMAIN-CONTAINING PROTEIN"/>
    <property type="match status" value="1"/>
</dbReference>
<organism evidence="3 4">
    <name type="scientific">Sungkyunkwania multivorans</name>
    <dbReference type="NCBI Taxonomy" id="1173618"/>
    <lineage>
        <taxon>Bacteria</taxon>
        <taxon>Pseudomonadati</taxon>
        <taxon>Bacteroidota</taxon>
        <taxon>Flavobacteriia</taxon>
        <taxon>Flavobacteriales</taxon>
        <taxon>Flavobacteriaceae</taxon>
        <taxon>Sungkyunkwania</taxon>
    </lineage>
</organism>
<dbReference type="InterPro" id="IPR051532">
    <property type="entry name" value="Ester_Hydrolysis_Enzymes"/>
</dbReference>
<evidence type="ECO:0000313" key="4">
    <source>
        <dbReference type="Proteomes" id="UP001596978"/>
    </source>
</evidence>
<dbReference type="Proteomes" id="UP001596978">
    <property type="component" value="Unassembled WGS sequence"/>
</dbReference>
<gene>
    <name evidence="3" type="ORF">ACFQ1M_03520</name>
</gene>
<sequence length="212" mass="24944">MFRAFLATGLFFLSFLSFSQEFEEEVNALITMYPNVQPKDSAIVFTGSSSIRMWHHLQTDFPGRNIINTGFGGSETSDLIFYREQLVLRFYPVKVFIYEGDNDIARGKSAKKTFRHMRRLVRKLQRKLPFTQFVIISAKPSLVRWHLKDDYLQLNRLLEKLAKRKQGVEYLNIWDAMLDKEKQPLKDIFIEDGLHMNAKGYGIWKEAFKSYL</sequence>
<dbReference type="PANTHER" id="PTHR30383">
    <property type="entry name" value="THIOESTERASE 1/PROTEASE 1/LYSOPHOSPHOLIPASE L1"/>
    <property type="match status" value="1"/>
</dbReference>
<dbReference type="Pfam" id="PF13472">
    <property type="entry name" value="Lipase_GDSL_2"/>
    <property type="match status" value="1"/>
</dbReference>
<dbReference type="SUPFAM" id="SSF52266">
    <property type="entry name" value="SGNH hydrolase"/>
    <property type="match status" value="1"/>
</dbReference>
<evidence type="ECO:0000256" key="1">
    <source>
        <dbReference type="SAM" id="SignalP"/>
    </source>
</evidence>
<feature type="domain" description="SGNH hydrolase-type esterase" evidence="2">
    <location>
        <begin position="54"/>
        <end position="202"/>
    </location>
</feature>